<protein>
    <recommendedName>
        <fullName evidence="4">Thioredoxin-like fold domain-containing protein</fullName>
    </recommendedName>
</protein>
<accession>A0A7X9STR6</accession>
<dbReference type="EMBL" id="JABAGD010000093">
    <property type="protein sequence ID" value="NMF07935.1"/>
    <property type="molecule type" value="Genomic_DNA"/>
</dbReference>
<proteinExistence type="predicted"/>
<sequence>MYFYQQISLALFFLVSTQIILCIVLIKNYRKVSGANLGPKIGTNMDQNYVSNNSEGDKIFIFVDIGCISCENIIKNLQQKCEKLKNMYIFTKGSEEEVNEWKNDKGLLLDINNLNDNTIKEKYNINAFPYYIKTIDNKVSEKGFLNNINIGKFYNEVEE</sequence>
<dbReference type="Proteomes" id="UP000587880">
    <property type="component" value="Unassembled WGS sequence"/>
</dbReference>
<name>A0A7X9STR6_CLOBE</name>
<dbReference type="RefSeq" id="WP_168983537.1">
    <property type="nucleotide sequence ID" value="NZ_JABAGD010000093.1"/>
</dbReference>
<feature type="transmembrane region" description="Helical" evidence="1">
    <location>
        <begin position="6"/>
        <end position="26"/>
    </location>
</feature>
<evidence type="ECO:0000313" key="3">
    <source>
        <dbReference type="Proteomes" id="UP000587880"/>
    </source>
</evidence>
<evidence type="ECO:0000256" key="1">
    <source>
        <dbReference type="SAM" id="Phobius"/>
    </source>
</evidence>
<evidence type="ECO:0008006" key="4">
    <source>
        <dbReference type="Google" id="ProtNLM"/>
    </source>
</evidence>
<keyword evidence="1" id="KW-1133">Transmembrane helix</keyword>
<dbReference type="AlphaFoldDB" id="A0A7X9STR6"/>
<organism evidence="2 3">
    <name type="scientific">Clostridium beijerinckii</name>
    <name type="common">Clostridium MP</name>
    <dbReference type="NCBI Taxonomy" id="1520"/>
    <lineage>
        <taxon>Bacteria</taxon>
        <taxon>Bacillati</taxon>
        <taxon>Bacillota</taxon>
        <taxon>Clostridia</taxon>
        <taxon>Eubacteriales</taxon>
        <taxon>Clostridiaceae</taxon>
        <taxon>Clostridium</taxon>
    </lineage>
</organism>
<comment type="caution">
    <text evidence="2">The sequence shown here is derived from an EMBL/GenBank/DDBJ whole genome shotgun (WGS) entry which is preliminary data.</text>
</comment>
<keyword evidence="1" id="KW-0812">Transmembrane</keyword>
<keyword evidence="1" id="KW-0472">Membrane</keyword>
<gene>
    <name evidence="2" type="ORF">HF849_25010</name>
</gene>
<reference evidence="2 3" key="1">
    <citation type="submission" date="2020-04" db="EMBL/GenBank/DDBJ databases">
        <authorList>
            <person name="Hitch T.C.A."/>
            <person name="Wylensek D."/>
            <person name="Clavel T."/>
        </authorList>
    </citation>
    <scope>NUCLEOTIDE SEQUENCE [LARGE SCALE GENOMIC DNA]</scope>
    <source>
        <strain evidence="2 3">WB01_NA02</strain>
    </source>
</reference>
<evidence type="ECO:0000313" key="2">
    <source>
        <dbReference type="EMBL" id="NMF07935.1"/>
    </source>
</evidence>